<evidence type="ECO:0000256" key="2">
    <source>
        <dbReference type="SAM" id="MobiDB-lite"/>
    </source>
</evidence>
<dbReference type="Pfam" id="PF07506">
    <property type="entry name" value="RepB"/>
    <property type="match status" value="1"/>
</dbReference>
<protein>
    <submittedName>
        <fullName evidence="4">Plasmid partitioning protein RepB</fullName>
    </submittedName>
</protein>
<comment type="caution">
    <text evidence="4">The sequence shown here is derived from an EMBL/GenBank/DDBJ whole genome shotgun (WGS) entry which is preliminary data.</text>
</comment>
<dbReference type="GO" id="GO:0003677">
    <property type="term" value="F:DNA binding"/>
    <property type="evidence" value="ECO:0007669"/>
    <property type="project" value="InterPro"/>
</dbReference>
<accession>A0A6L6JFG8</accession>
<keyword evidence="5" id="KW-1185">Reference proteome</keyword>
<reference evidence="4 5" key="1">
    <citation type="submission" date="2019-11" db="EMBL/GenBank/DDBJ databases">
        <authorList>
            <person name="Dong K."/>
        </authorList>
    </citation>
    <scope>NUCLEOTIDE SEQUENCE [LARGE SCALE GENOMIC DNA]</scope>
    <source>
        <strain evidence="4 5">NBRC 111993</strain>
    </source>
</reference>
<dbReference type="InterPro" id="IPR037972">
    <property type="entry name" value="RepB_N"/>
</dbReference>
<dbReference type="InterPro" id="IPR004437">
    <property type="entry name" value="ParB/RepB/Spo0J"/>
</dbReference>
<dbReference type="InterPro" id="IPR003115">
    <property type="entry name" value="ParB_N"/>
</dbReference>
<dbReference type="CDD" id="cd16405">
    <property type="entry name" value="RepB_like_N"/>
    <property type="match status" value="1"/>
</dbReference>
<organism evidence="4 5">
    <name type="scientific">Paracoccus aestuariivivens</name>
    <dbReference type="NCBI Taxonomy" id="1820333"/>
    <lineage>
        <taxon>Bacteria</taxon>
        <taxon>Pseudomonadati</taxon>
        <taxon>Pseudomonadota</taxon>
        <taxon>Alphaproteobacteria</taxon>
        <taxon>Rhodobacterales</taxon>
        <taxon>Paracoccaceae</taxon>
        <taxon>Paracoccus</taxon>
    </lineage>
</organism>
<dbReference type="NCBIfam" id="TIGR00180">
    <property type="entry name" value="parB_part"/>
    <property type="match status" value="1"/>
</dbReference>
<name>A0A6L6JFG8_9RHOB</name>
<dbReference type="Proteomes" id="UP000478183">
    <property type="component" value="Unassembled WGS sequence"/>
</dbReference>
<feature type="region of interest" description="Disordered" evidence="2">
    <location>
        <begin position="1"/>
        <end position="36"/>
    </location>
</feature>
<dbReference type="AlphaFoldDB" id="A0A6L6JFG8"/>
<dbReference type="InterPro" id="IPR036086">
    <property type="entry name" value="ParB/Sulfiredoxin_sf"/>
</dbReference>
<dbReference type="GO" id="GO:0007059">
    <property type="term" value="P:chromosome segregation"/>
    <property type="evidence" value="ECO:0007669"/>
    <property type="project" value="TreeGrafter"/>
</dbReference>
<dbReference type="RefSeq" id="WP_155097257.1">
    <property type="nucleotide sequence ID" value="NZ_WMIE01000022.1"/>
</dbReference>
<dbReference type="Pfam" id="PF02195">
    <property type="entry name" value="ParB_N"/>
    <property type="match status" value="1"/>
</dbReference>
<evidence type="ECO:0000256" key="1">
    <source>
        <dbReference type="ARBA" id="ARBA00006295"/>
    </source>
</evidence>
<evidence type="ECO:0000259" key="3">
    <source>
        <dbReference type="SMART" id="SM00470"/>
    </source>
</evidence>
<evidence type="ECO:0000313" key="5">
    <source>
        <dbReference type="Proteomes" id="UP000478183"/>
    </source>
</evidence>
<dbReference type="InterPro" id="IPR011111">
    <property type="entry name" value="Plasmid_RepB"/>
</dbReference>
<dbReference type="PANTHER" id="PTHR33375:SF1">
    <property type="entry name" value="CHROMOSOME-PARTITIONING PROTEIN PARB-RELATED"/>
    <property type="match status" value="1"/>
</dbReference>
<dbReference type="OrthoDB" id="7908920at2"/>
<dbReference type="PANTHER" id="PTHR33375">
    <property type="entry name" value="CHROMOSOME-PARTITIONING PROTEIN PARB-RELATED"/>
    <property type="match status" value="1"/>
</dbReference>
<dbReference type="InterPro" id="IPR050336">
    <property type="entry name" value="Chromosome_partition/occlusion"/>
</dbReference>
<sequence length="322" mass="35138">MARRNIFQPPAPPAEAASPETIEPRRSFPNTGAMSGVKTTLRDLSSNAVRDIAPNLIDVDGPKDRLEFNDADVAELAESIRKNGQQVPIMVRSTPGAPGRYKIVYGRRRLRALKMLGIPAKALVRALDDREAIVAQGQENNQRLDPSFVEKALFCAELSTAGYANDVILDALAIDKAMLSRMNKVTRSVPRALVEFIGPAHGIGRRRWEDLAVAVDGKESDVPALLDRITASGAQKSSDERFSLVANEFAGSGQSKERNAPPTLSVKIPEGKIIGEVQSSAKAVNIRINSPSEPEFAEWAKKNAQKALINLYNEWLANKRAH</sequence>
<dbReference type="SMART" id="SM00470">
    <property type="entry name" value="ParB"/>
    <property type="match status" value="1"/>
</dbReference>
<dbReference type="InterPro" id="IPR017819">
    <property type="entry name" value="Plasmid_partition_RepB"/>
</dbReference>
<feature type="domain" description="ParB-like N-terminal" evidence="3">
    <location>
        <begin position="50"/>
        <end position="141"/>
    </location>
</feature>
<dbReference type="GO" id="GO:0005694">
    <property type="term" value="C:chromosome"/>
    <property type="evidence" value="ECO:0007669"/>
    <property type="project" value="TreeGrafter"/>
</dbReference>
<proteinExistence type="inferred from homology"/>
<gene>
    <name evidence="4" type="primary">repB</name>
    <name evidence="4" type="ORF">GL286_19555</name>
</gene>
<dbReference type="EMBL" id="WMIE01000022">
    <property type="protein sequence ID" value="MTH79908.1"/>
    <property type="molecule type" value="Genomic_DNA"/>
</dbReference>
<dbReference type="NCBIfam" id="TIGR03454">
    <property type="entry name" value="partition_RepB"/>
    <property type="match status" value="1"/>
</dbReference>
<evidence type="ECO:0000313" key="4">
    <source>
        <dbReference type="EMBL" id="MTH79908.1"/>
    </source>
</evidence>
<dbReference type="SUPFAM" id="SSF110849">
    <property type="entry name" value="ParB/Sulfiredoxin"/>
    <property type="match status" value="1"/>
</dbReference>
<dbReference type="Gene3D" id="3.90.1530.30">
    <property type="match status" value="1"/>
</dbReference>
<comment type="similarity">
    <text evidence="1">Belongs to the ParB family.</text>
</comment>